<dbReference type="Proteomes" id="UP001385951">
    <property type="component" value="Unassembled WGS sequence"/>
</dbReference>
<feature type="region of interest" description="Disordered" evidence="1">
    <location>
        <begin position="389"/>
        <end position="423"/>
    </location>
</feature>
<evidence type="ECO:0000256" key="1">
    <source>
        <dbReference type="SAM" id="MobiDB-lite"/>
    </source>
</evidence>
<keyword evidence="3" id="KW-1185">Reference proteome</keyword>
<reference evidence="2 3" key="1">
    <citation type="submission" date="2022-09" db="EMBL/GenBank/DDBJ databases">
        <authorList>
            <person name="Palmer J.M."/>
        </authorList>
    </citation>
    <scope>NUCLEOTIDE SEQUENCE [LARGE SCALE GENOMIC DNA]</scope>
    <source>
        <strain evidence="2 3">DSM 7382</strain>
    </source>
</reference>
<feature type="compositionally biased region" description="Polar residues" evidence="1">
    <location>
        <begin position="1"/>
        <end position="13"/>
    </location>
</feature>
<feature type="compositionally biased region" description="Low complexity" evidence="1">
    <location>
        <begin position="391"/>
        <end position="400"/>
    </location>
</feature>
<accession>A0AAW0GMV4</accession>
<sequence length="431" mass="47618">MENPTIPQMTTAPVSVLEDKGPVPMSFPAVLRTPGLSDRYSHLRMAVGRSHLSESTPYAAPKKSRRDEKEGKRWVRRKENARFIGNPHIVAASKKDLNAPPPSTRTTFPEPLPPYLSRNNTVPSTTPTTREPISANAGRFSLSLKGMRRDLRKSGPRTETLVKEVEHEITAWLTNGGVLLNPDDSVDDVTMSGSPVGTLDVITELSRTPLQLVWSITDDAFARYVVHCCARYHNIVSYSKEVSGQRLTYILRPNVTRPDFTAVRVLDTPPITDDSELSTFEYASESDFVSDRSDIEPDSDIEGTGGRRGTGALSDIAESAPASPLIVPIAPIGEDEWSVVGNSDGEAGDELTSSVDSLSIQERRIPLVETRGLRQVPLRANLWERQSLQMRRNASSPSRSPARRLPTRALPRIDPPSDMSGKRSFYDYLFA</sequence>
<evidence type="ECO:0000313" key="3">
    <source>
        <dbReference type="Proteomes" id="UP001385951"/>
    </source>
</evidence>
<proteinExistence type="predicted"/>
<feature type="region of interest" description="Disordered" evidence="1">
    <location>
        <begin position="93"/>
        <end position="133"/>
    </location>
</feature>
<gene>
    <name evidence="2" type="ORF">QCA50_004045</name>
</gene>
<evidence type="ECO:0000313" key="2">
    <source>
        <dbReference type="EMBL" id="KAK7692420.1"/>
    </source>
</evidence>
<dbReference type="EMBL" id="JASBNA010000004">
    <property type="protein sequence ID" value="KAK7692420.1"/>
    <property type="molecule type" value="Genomic_DNA"/>
</dbReference>
<feature type="region of interest" description="Disordered" evidence="1">
    <location>
        <begin position="1"/>
        <end position="21"/>
    </location>
</feature>
<feature type="region of interest" description="Disordered" evidence="1">
    <location>
        <begin position="284"/>
        <end position="315"/>
    </location>
</feature>
<organism evidence="2 3">
    <name type="scientific">Cerrena zonata</name>
    <dbReference type="NCBI Taxonomy" id="2478898"/>
    <lineage>
        <taxon>Eukaryota</taxon>
        <taxon>Fungi</taxon>
        <taxon>Dikarya</taxon>
        <taxon>Basidiomycota</taxon>
        <taxon>Agaricomycotina</taxon>
        <taxon>Agaricomycetes</taxon>
        <taxon>Polyporales</taxon>
        <taxon>Cerrenaceae</taxon>
        <taxon>Cerrena</taxon>
    </lineage>
</organism>
<name>A0AAW0GMV4_9APHY</name>
<dbReference type="AlphaFoldDB" id="A0AAW0GMV4"/>
<comment type="caution">
    <text evidence="2">The sequence shown here is derived from an EMBL/GenBank/DDBJ whole genome shotgun (WGS) entry which is preliminary data.</text>
</comment>
<protein>
    <submittedName>
        <fullName evidence="2">Uncharacterized protein</fullName>
    </submittedName>
</protein>
<feature type="region of interest" description="Disordered" evidence="1">
    <location>
        <begin position="51"/>
        <end position="73"/>
    </location>
</feature>
<feature type="compositionally biased region" description="Polar residues" evidence="1">
    <location>
        <begin position="117"/>
        <end position="131"/>
    </location>
</feature>